<dbReference type="InterPro" id="IPR029063">
    <property type="entry name" value="SAM-dependent_MTases_sf"/>
</dbReference>
<dbReference type="RefSeq" id="WP_394835454.1">
    <property type="nucleotide sequence ID" value="NZ_CP089929.1"/>
</dbReference>
<dbReference type="GO" id="GO:0032259">
    <property type="term" value="P:methylation"/>
    <property type="evidence" value="ECO:0007669"/>
    <property type="project" value="UniProtKB-KW"/>
</dbReference>
<dbReference type="CDD" id="cd02440">
    <property type="entry name" value="AdoMet_MTases"/>
    <property type="match status" value="1"/>
</dbReference>
<dbReference type="SUPFAM" id="SSF53335">
    <property type="entry name" value="S-adenosyl-L-methionine-dependent methyltransferases"/>
    <property type="match status" value="1"/>
</dbReference>
<sequence length="251" mass="27333">MPTRAPTPELERLRAIQRHVDAYTVGILDALPMTASWDCLELGAGAGSIAHWLAERCPKGRVVAVDIDVRHLDANGAANLLVEQADVAQPDYAPGTYDLVHARYLFCHLAQREDVLQRAARWLKPGGYLFVEEPYQLPGETSPFPLVRRLMDAYERHHAARGTDLKWARGLPAALARAGLEDVVHAGNLGCMGSGARDRWSPLIANTGPALVAEGLLSEADLEGFFELVADPCFIDIPQVTIAAWGRAKLA</sequence>
<accession>A0ABZ2L7L8</accession>
<dbReference type="GO" id="GO:0008168">
    <property type="term" value="F:methyltransferase activity"/>
    <property type="evidence" value="ECO:0007669"/>
    <property type="project" value="UniProtKB-KW"/>
</dbReference>
<protein>
    <submittedName>
        <fullName evidence="1">Methyltransferase domain-containing protein</fullName>
    </submittedName>
</protein>
<dbReference type="Gene3D" id="3.40.50.150">
    <property type="entry name" value="Vaccinia Virus protein VP39"/>
    <property type="match status" value="1"/>
</dbReference>
<dbReference type="Pfam" id="PF13489">
    <property type="entry name" value="Methyltransf_23"/>
    <property type="match status" value="1"/>
</dbReference>
<dbReference type="PANTHER" id="PTHR43861">
    <property type="entry name" value="TRANS-ACONITATE 2-METHYLTRANSFERASE-RELATED"/>
    <property type="match status" value="1"/>
</dbReference>
<name>A0ABZ2L7L8_9BACT</name>
<dbReference type="Proteomes" id="UP001374803">
    <property type="component" value="Chromosome"/>
</dbReference>
<keyword evidence="2" id="KW-1185">Reference proteome</keyword>
<proteinExistence type="predicted"/>
<keyword evidence="1" id="KW-0489">Methyltransferase</keyword>
<reference evidence="1" key="1">
    <citation type="submission" date="2021-12" db="EMBL/GenBank/DDBJ databases">
        <title>Discovery of the Pendulisporaceae a myxobacterial family with distinct sporulation behavior and unique specialized metabolism.</title>
        <authorList>
            <person name="Garcia R."/>
            <person name="Popoff A."/>
            <person name="Bader C.D."/>
            <person name="Loehr J."/>
            <person name="Walesch S."/>
            <person name="Walt C."/>
            <person name="Boldt J."/>
            <person name="Bunk B."/>
            <person name="Haeckl F.J.F.P.J."/>
            <person name="Gunesch A.P."/>
            <person name="Birkelbach J."/>
            <person name="Nuebel U."/>
            <person name="Pietschmann T."/>
            <person name="Bach T."/>
            <person name="Mueller R."/>
        </authorList>
    </citation>
    <scope>NUCLEOTIDE SEQUENCE</scope>
    <source>
        <strain evidence="1">MSr11367</strain>
    </source>
</reference>
<organism evidence="1 2">
    <name type="scientific">Pendulispora rubella</name>
    <dbReference type="NCBI Taxonomy" id="2741070"/>
    <lineage>
        <taxon>Bacteria</taxon>
        <taxon>Pseudomonadati</taxon>
        <taxon>Myxococcota</taxon>
        <taxon>Myxococcia</taxon>
        <taxon>Myxococcales</taxon>
        <taxon>Sorangiineae</taxon>
        <taxon>Pendulisporaceae</taxon>
        <taxon>Pendulispora</taxon>
    </lineage>
</organism>
<evidence type="ECO:0000313" key="1">
    <source>
        <dbReference type="EMBL" id="WXB05806.1"/>
    </source>
</evidence>
<evidence type="ECO:0000313" key="2">
    <source>
        <dbReference type="Proteomes" id="UP001374803"/>
    </source>
</evidence>
<dbReference type="EMBL" id="CP089983">
    <property type="protein sequence ID" value="WXB05806.1"/>
    <property type="molecule type" value="Genomic_DNA"/>
</dbReference>
<keyword evidence="1" id="KW-0808">Transferase</keyword>
<gene>
    <name evidence="1" type="ORF">LVJ94_00825</name>
</gene>